<dbReference type="EMBL" id="JAWDGP010006132">
    <property type="protein sequence ID" value="KAK3746587.1"/>
    <property type="molecule type" value="Genomic_DNA"/>
</dbReference>
<comment type="caution">
    <text evidence="1">The sequence shown here is derived from an EMBL/GenBank/DDBJ whole genome shotgun (WGS) entry which is preliminary data.</text>
</comment>
<dbReference type="AlphaFoldDB" id="A0AAE0YHY6"/>
<reference evidence="1" key="1">
    <citation type="journal article" date="2023" name="G3 (Bethesda)">
        <title>A reference genome for the long-term kleptoplast-retaining sea slug Elysia crispata morphotype clarki.</title>
        <authorList>
            <person name="Eastman K.E."/>
            <person name="Pendleton A.L."/>
            <person name="Shaikh M.A."/>
            <person name="Suttiyut T."/>
            <person name="Ogas R."/>
            <person name="Tomko P."/>
            <person name="Gavelis G."/>
            <person name="Widhalm J.R."/>
            <person name="Wisecaver J.H."/>
        </authorList>
    </citation>
    <scope>NUCLEOTIDE SEQUENCE</scope>
    <source>
        <strain evidence="1">ECLA1</strain>
    </source>
</reference>
<evidence type="ECO:0000313" key="2">
    <source>
        <dbReference type="Proteomes" id="UP001283361"/>
    </source>
</evidence>
<keyword evidence="2" id="KW-1185">Reference proteome</keyword>
<name>A0AAE0YHY6_9GAST</name>
<accession>A0AAE0YHY6</accession>
<evidence type="ECO:0000313" key="1">
    <source>
        <dbReference type="EMBL" id="KAK3746587.1"/>
    </source>
</evidence>
<protein>
    <submittedName>
        <fullName evidence="1">Uncharacterized protein</fullName>
    </submittedName>
</protein>
<sequence>MWCCSDRLETRIRRSSEYLKRKWIRSRSRINLREGKMFQTFTSLKLVGAEFISHVSTKVVNENIQLYSRP</sequence>
<proteinExistence type="predicted"/>
<dbReference type="Proteomes" id="UP001283361">
    <property type="component" value="Unassembled WGS sequence"/>
</dbReference>
<gene>
    <name evidence="1" type="ORF">RRG08_058579</name>
</gene>
<organism evidence="1 2">
    <name type="scientific">Elysia crispata</name>
    <name type="common">lettuce slug</name>
    <dbReference type="NCBI Taxonomy" id="231223"/>
    <lineage>
        <taxon>Eukaryota</taxon>
        <taxon>Metazoa</taxon>
        <taxon>Spiralia</taxon>
        <taxon>Lophotrochozoa</taxon>
        <taxon>Mollusca</taxon>
        <taxon>Gastropoda</taxon>
        <taxon>Heterobranchia</taxon>
        <taxon>Euthyneura</taxon>
        <taxon>Panpulmonata</taxon>
        <taxon>Sacoglossa</taxon>
        <taxon>Placobranchoidea</taxon>
        <taxon>Plakobranchidae</taxon>
        <taxon>Elysia</taxon>
    </lineage>
</organism>